<dbReference type="InterPro" id="IPR000719">
    <property type="entry name" value="Prot_kinase_dom"/>
</dbReference>
<organism evidence="6 7">
    <name type="scientific">Clonostachys rhizophaga</name>
    <dbReference type="NCBI Taxonomy" id="160324"/>
    <lineage>
        <taxon>Eukaryota</taxon>
        <taxon>Fungi</taxon>
        <taxon>Dikarya</taxon>
        <taxon>Ascomycota</taxon>
        <taxon>Pezizomycotina</taxon>
        <taxon>Sordariomycetes</taxon>
        <taxon>Hypocreomycetidae</taxon>
        <taxon>Hypocreales</taxon>
        <taxon>Bionectriaceae</taxon>
        <taxon>Clonostachys</taxon>
    </lineage>
</organism>
<dbReference type="GO" id="GO:0034045">
    <property type="term" value="C:phagophore assembly site membrane"/>
    <property type="evidence" value="ECO:0007669"/>
    <property type="project" value="UniProtKB-SubCell"/>
</dbReference>
<dbReference type="AlphaFoldDB" id="A0A9N9VNW3"/>
<dbReference type="GO" id="GO:0004674">
    <property type="term" value="F:protein serine/threonine kinase activity"/>
    <property type="evidence" value="ECO:0007669"/>
    <property type="project" value="InterPro"/>
</dbReference>
<evidence type="ECO:0000256" key="3">
    <source>
        <dbReference type="ARBA" id="ARBA00023006"/>
    </source>
</evidence>
<dbReference type="GO" id="GO:0010506">
    <property type="term" value="P:regulation of autophagy"/>
    <property type="evidence" value="ECO:0007669"/>
    <property type="project" value="InterPro"/>
</dbReference>
<evidence type="ECO:0000313" key="6">
    <source>
        <dbReference type="EMBL" id="CAH0027061.1"/>
    </source>
</evidence>
<comment type="subcellular location">
    <subcellularLocation>
        <location evidence="1">Preautophagosomal structure membrane</location>
        <topology evidence="1">Peripheral membrane protein</topology>
    </subcellularLocation>
</comment>
<dbReference type="Pfam" id="PF00069">
    <property type="entry name" value="Pkinase"/>
    <property type="match status" value="1"/>
</dbReference>
<evidence type="ECO:0000313" key="7">
    <source>
        <dbReference type="Proteomes" id="UP000696573"/>
    </source>
</evidence>
<evidence type="ECO:0000256" key="1">
    <source>
        <dbReference type="ARBA" id="ARBA00004623"/>
    </source>
</evidence>
<comment type="caution">
    <text evidence="6">The sequence shown here is derived from an EMBL/GenBank/DDBJ whole genome shotgun (WGS) entry which is preliminary data.</text>
</comment>
<dbReference type="GO" id="GO:0006914">
    <property type="term" value="P:autophagy"/>
    <property type="evidence" value="ECO:0007669"/>
    <property type="project" value="UniProtKB-KW"/>
</dbReference>
<dbReference type="Gene3D" id="1.10.510.10">
    <property type="entry name" value="Transferase(Phosphotransferase) domain 1"/>
    <property type="match status" value="1"/>
</dbReference>
<dbReference type="PROSITE" id="PS50011">
    <property type="entry name" value="PROTEIN_KINASE_DOM"/>
    <property type="match status" value="1"/>
</dbReference>
<proteinExistence type="predicted"/>
<name>A0A9N9VNW3_9HYPO</name>
<reference evidence="6" key="1">
    <citation type="submission" date="2021-10" db="EMBL/GenBank/DDBJ databases">
        <authorList>
            <person name="Piombo E."/>
        </authorList>
    </citation>
    <scope>NUCLEOTIDE SEQUENCE</scope>
</reference>
<dbReference type="GO" id="GO:0005524">
    <property type="term" value="F:ATP binding"/>
    <property type="evidence" value="ECO:0007669"/>
    <property type="project" value="InterPro"/>
</dbReference>
<keyword evidence="7" id="KW-1185">Reference proteome</keyword>
<dbReference type="InterPro" id="IPR008271">
    <property type="entry name" value="Ser/Thr_kinase_AS"/>
</dbReference>
<dbReference type="EMBL" id="CABFNQ020000726">
    <property type="protein sequence ID" value="CAH0027061.1"/>
    <property type="molecule type" value="Genomic_DNA"/>
</dbReference>
<keyword evidence="2" id="KW-0813">Transport</keyword>
<dbReference type="OrthoDB" id="10252171at2759"/>
<gene>
    <name evidence="6" type="ORF">CRHIZ90672A_00003583</name>
</gene>
<dbReference type="InterPro" id="IPR045269">
    <property type="entry name" value="Atg1-like"/>
</dbReference>
<dbReference type="PANTHER" id="PTHR24348">
    <property type="entry name" value="SERINE/THREONINE-PROTEIN KINASE UNC-51-RELATED"/>
    <property type="match status" value="1"/>
</dbReference>
<dbReference type="SMART" id="SM00220">
    <property type="entry name" value="S_TKc"/>
    <property type="match status" value="1"/>
</dbReference>
<dbReference type="PROSITE" id="PS00108">
    <property type="entry name" value="PROTEIN_KINASE_ST"/>
    <property type="match status" value="1"/>
</dbReference>
<feature type="domain" description="Protein kinase" evidence="5">
    <location>
        <begin position="49"/>
        <end position="329"/>
    </location>
</feature>
<sequence length="413" mass="46351">MAALGQLEKLPESVRDSKLRAAFRYDGHQQYVVHPRGLRGRLEQKEDVWIRIKTIGAGGNGSVDLQCRESPRTGLPTQLRAVKNIRIPEAELISNRDFYVRELEAIAKFSSLRYGDLFVKSLGWFTSEDTIHIAMEYCKLGDLQMFLFDKCPGHRLPEDQTREIASQVLEAISCMHEEYFAHRDIKPANILIQSHPPESPWVVKLADFGISRRSLGHEMNSTTTRRGTPVFWPPELHGFVTSDSEGYGNLYATDMWCFGETLFRVLTGQATFGNVAKLSNFAFGQIDFPEAILKDLSVSDGGVAFLRSLIVCNPRDRLTALDALEHPWFDQDIPNSYWEQPSTPLTDIANATDLPYLHQETTGPSAVWPTRSSLEDIGTSSIKAFNKGRATNSRRLGNNGPYDSFGFVAYGAL</sequence>
<protein>
    <recommendedName>
        <fullName evidence="4">Autophagy-related protein 1</fullName>
    </recommendedName>
</protein>
<evidence type="ECO:0000256" key="4">
    <source>
        <dbReference type="ARBA" id="ARBA00030237"/>
    </source>
</evidence>
<evidence type="ECO:0000259" key="5">
    <source>
        <dbReference type="PROSITE" id="PS50011"/>
    </source>
</evidence>
<dbReference type="SUPFAM" id="SSF56112">
    <property type="entry name" value="Protein kinase-like (PK-like)"/>
    <property type="match status" value="1"/>
</dbReference>
<accession>A0A9N9VNW3</accession>
<dbReference type="CDD" id="cd00180">
    <property type="entry name" value="PKc"/>
    <property type="match status" value="1"/>
</dbReference>
<dbReference type="Proteomes" id="UP000696573">
    <property type="component" value="Unassembled WGS sequence"/>
</dbReference>
<dbReference type="InterPro" id="IPR011009">
    <property type="entry name" value="Kinase-like_dom_sf"/>
</dbReference>
<keyword evidence="3" id="KW-0072">Autophagy</keyword>
<evidence type="ECO:0000256" key="2">
    <source>
        <dbReference type="ARBA" id="ARBA00022448"/>
    </source>
</evidence>